<organism evidence="1 4">
    <name type="scientific">Poseidonibacter ostreae</name>
    <dbReference type="NCBI Taxonomy" id="2654171"/>
    <lineage>
        <taxon>Bacteria</taxon>
        <taxon>Pseudomonadati</taxon>
        <taxon>Campylobacterota</taxon>
        <taxon>Epsilonproteobacteria</taxon>
        <taxon>Campylobacterales</taxon>
        <taxon>Arcobacteraceae</taxon>
        <taxon>Poseidonibacter</taxon>
    </lineage>
</organism>
<dbReference type="AlphaFoldDB" id="A0A6L4WSJ7"/>
<comment type="caution">
    <text evidence="1">The sequence shown here is derived from an EMBL/GenBank/DDBJ whole genome shotgun (WGS) entry which is preliminary data.</text>
</comment>
<reference evidence="3 4" key="1">
    <citation type="submission" date="2019-10" db="EMBL/GenBank/DDBJ databases">
        <title>Poseidonibacter ostreae sp. nov., isolated from the gut of the Ostrea denselamellosa.</title>
        <authorList>
            <person name="Choi A."/>
        </authorList>
    </citation>
    <scope>NUCLEOTIDE SEQUENCE [LARGE SCALE GENOMIC DNA]</scope>
    <source>
        <strain evidence="1 4">SJOD-M-33</strain>
        <strain evidence="2 3">SJOD-M-5</strain>
    </source>
</reference>
<dbReference type="RefSeq" id="WP_152188895.1">
    <property type="nucleotide sequence ID" value="NZ_WFKI01000028.1"/>
</dbReference>
<keyword evidence="3" id="KW-1185">Reference proteome</keyword>
<accession>A0A6L4WSJ7</accession>
<gene>
    <name evidence="2" type="ORF">GBG18_04795</name>
    <name evidence="1" type="ORF">GBG19_07245</name>
</gene>
<evidence type="ECO:0000313" key="4">
    <source>
        <dbReference type="Proteomes" id="UP000472839"/>
    </source>
</evidence>
<evidence type="ECO:0000313" key="2">
    <source>
        <dbReference type="EMBL" id="KAB7891909.1"/>
    </source>
</evidence>
<dbReference type="EMBL" id="WFKJ01000010">
    <property type="protein sequence ID" value="KAB7891909.1"/>
    <property type="molecule type" value="Genomic_DNA"/>
</dbReference>
<evidence type="ECO:0000313" key="1">
    <source>
        <dbReference type="EMBL" id="KAB7888976.1"/>
    </source>
</evidence>
<protein>
    <submittedName>
        <fullName evidence="1">Uncharacterized protein</fullName>
    </submittedName>
</protein>
<proteinExistence type="predicted"/>
<dbReference type="Proteomes" id="UP000461010">
    <property type="component" value="Unassembled WGS sequence"/>
</dbReference>
<sequence length="117" mass="13401">MRILKNTLITQAVCEAFNHDINEGKDYLLFDGNKFGILISTGHEMLPVEFEILDIQLMKKALINLEEIDISSTNSTIKDNRFSFDEDLAIIINSNIITIEDDDLLAFFWNDISSLFI</sequence>
<dbReference type="EMBL" id="WFKK01000018">
    <property type="protein sequence ID" value="KAB7888976.1"/>
    <property type="molecule type" value="Genomic_DNA"/>
</dbReference>
<evidence type="ECO:0000313" key="3">
    <source>
        <dbReference type="Proteomes" id="UP000461010"/>
    </source>
</evidence>
<name>A0A6L4WSJ7_9BACT</name>
<dbReference type="Proteomes" id="UP000472839">
    <property type="component" value="Unassembled WGS sequence"/>
</dbReference>